<name>A0ABP8DMU6_9ACTN</name>
<gene>
    <name evidence="1" type="ORF">GCM10022255_085600</name>
</gene>
<organism evidence="1 2">
    <name type="scientific">Dactylosporangium darangshiense</name>
    <dbReference type="NCBI Taxonomy" id="579108"/>
    <lineage>
        <taxon>Bacteria</taxon>
        <taxon>Bacillati</taxon>
        <taxon>Actinomycetota</taxon>
        <taxon>Actinomycetes</taxon>
        <taxon>Micromonosporales</taxon>
        <taxon>Micromonosporaceae</taxon>
        <taxon>Dactylosporangium</taxon>
    </lineage>
</organism>
<dbReference type="EMBL" id="BAABAT010000037">
    <property type="protein sequence ID" value="GAA4259749.1"/>
    <property type="molecule type" value="Genomic_DNA"/>
</dbReference>
<comment type="caution">
    <text evidence="1">The sequence shown here is derived from an EMBL/GenBank/DDBJ whole genome shotgun (WGS) entry which is preliminary data.</text>
</comment>
<accession>A0ABP8DMU6</accession>
<evidence type="ECO:0000313" key="2">
    <source>
        <dbReference type="Proteomes" id="UP001500620"/>
    </source>
</evidence>
<sequence>MTQPATLRVETRALVAYGTERYEDAVTCGAIRRFLGHVGAVPAGAWVPCPTSPPNLRQTALDYRIDEAIAGRNEMEKIADILLQIAADFEGTDIVNATSFDVVNQDLAPYMPTVDGYDSQVRTRPGGAGIVTTPHNQHDPYERPALVIPPENTRLAAVGHEVLPSTRLATDRCPLPTNLGHCHLELRSAA</sequence>
<proteinExistence type="predicted"/>
<dbReference type="Proteomes" id="UP001500620">
    <property type="component" value="Unassembled WGS sequence"/>
</dbReference>
<reference evidence="2" key="1">
    <citation type="journal article" date="2019" name="Int. J. Syst. Evol. Microbiol.">
        <title>The Global Catalogue of Microorganisms (GCM) 10K type strain sequencing project: providing services to taxonomists for standard genome sequencing and annotation.</title>
        <authorList>
            <consortium name="The Broad Institute Genomics Platform"/>
            <consortium name="The Broad Institute Genome Sequencing Center for Infectious Disease"/>
            <person name="Wu L."/>
            <person name="Ma J."/>
        </authorList>
    </citation>
    <scope>NUCLEOTIDE SEQUENCE [LARGE SCALE GENOMIC DNA]</scope>
    <source>
        <strain evidence="2">JCM 17441</strain>
    </source>
</reference>
<dbReference type="RefSeq" id="WP_380135959.1">
    <property type="nucleotide sequence ID" value="NZ_JBHTFY010000001.1"/>
</dbReference>
<protein>
    <submittedName>
        <fullName evidence="1">Uncharacterized protein</fullName>
    </submittedName>
</protein>
<evidence type="ECO:0000313" key="1">
    <source>
        <dbReference type="EMBL" id="GAA4259749.1"/>
    </source>
</evidence>
<keyword evidence="2" id="KW-1185">Reference proteome</keyword>